<accession>A0A382YF44</accession>
<evidence type="ECO:0000313" key="1">
    <source>
        <dbReference type="EMBL" id="SVD81128.1"/>
    </source>
</evidence>
<organism evidence="1">
    <name type="scientific">marine metagenome</name>
    <dbReference type="NCBI Taxonomy" id="408172"/>
    <lineage>
        <taxon>unclassified sequences</taxon>
        <taxon>metagenomes</taxon>
        <taxon>ecological metagenomes</taxon>
    </lineage>
</organism>
<reference evidence="1" key="1">
    <citation type="submission" date="2018-05" db="EMBL/GenBank/DDBJ databases">
        <authorList>
            <person name="Lanie J.A."/>
            <person name="Ng W.-L."/>
            <person name="Kazmierczak K.M."/>
            <person name="Andrzejewski T.M."/>
            <person name="Davidsen T.M."/>
            <person name="Wayne K.J."/>
            <person name="Tettelin H."/>
            <person name="Glass J.I."/>
            <person name="Rusch D."/>
            <person name="Podicherti R."/>
            <person name="Tsui H.-C.T."/>
            <person name="Winkler M.E."/>
        </authorList>
    </citation>
    <scope>NUCLEOTIDE SEQUENCE</scope>
</reference>
<name>A0A382YF44_9ZZZZ</name>
<dbReference type="AlphaFoldDB" id="A0A382YF44"/>
<gene>
    <name evidence="1" type="ORF">METZ01_LOCUS433982</name>
</gene>
<dbReference type="EMBL" id="UINC01174813">
    <property type="protein sequence ID" value="SVD81128.1"/>
    <property type="molecule type" value="Genomic_DNA"/>
</dbReference>
<feature type="non-terminal residue" evidence="1">
    <location>
        <position position="30"/>
    </location>
</feature>
<sequence>MVITPPKQTRKGIVIAGGPSLYKEKVLDVI</sequence>
<protein>
    <submittedName>
        <fullName evidence="1">Uncharacterized protein</fullName>
    </submittedName>
</protein>
<proteinExistence type="predicted"/>